<organism evidence="1 2">
    <name type="scientific">Colletotrichum orchidophilum</name>
    <dbReference type="NCBI Taxonomy" id="1209926"/>
    <lineage>
        <taxon>Eukaryota</taxon>
        <taxon>Fungi</taxon>
        <taxon>Dikarya</taxon>
        <taxon>Ascomycota</taxon>
        <taxon>Pezizomycotina</taxon>
        <taxon>Sordariomycetes</taxon>
        <taxon>Hypocreomycetidae</taxon>
        <taxon>Glomerellales</taxon>
        <taxon>Glomerellaceae</taxon>
        <taxon>Colletotrichum</taxon>
    </lineage>
</organism>
<dbReference type="Proteomes" id="UP000176998">
    <property type="component" value="Unassembled WGS sequence"/>
</dbReference>
<dbReference type="RefSeq" id="XP_022467875.1">
    <property type="nucleotide sequence ID" value="XM_022625619.1"/>
</dbReference>
<proteinExistence type="predicted"/>
<accession>A0A1G4ANF0</accession>
<sequence length="91" mass="9910">FQEAYTERRAVNGVIFGIVNGNLKKKTCVCCVSSAHLQMAASMRTTLVYACLSEQKNQGHAYVICLPIPSPPGHLEAIGQIGHTLIHGMVW</sequence>
<name>A0A1G4ANF0_9PEZI</name>
<dbReference type="GeneID" id="34567129"/>
<gene>
    <name evidence="1" type="ORF">CORC01_14006</name>
</gene>
<keyword evidence="2" id="KW-1185">Reference proteome</keyword>
<dbReference type="EMBL" id="MJBS01000229">
    <property type="protein sequence ID" value="OHE90699.1"/>
    <property type="molecule type" value="Genomic_DNA"/>
</dbReference>
<evidence type="ECO:0000313" key="2">
    <source>
        <dbReference type="Proteomes" id="UP000176998"/>
    </source>
</evidence>
<comment type="caution">
    <text evidence="1">The sequence shown here is derived from an EMBL/GenBank/DDBJ whole genome shotgun (WGS) entry which is preliminary data.</text>
</comment>
<feature type="non-terminal residue" evidence="1">
    <location>
        <position position="1"/>
    </location>
</feature>
<evidence type="ECO:0000313" key="1">
    <source>
        <dbReference type="EMBL" id="OHE90699.1"/>
    </source>
</evidence>
<dbReference type="AlphaFoldDB" id="A0A1G4ANF0"/>
<reference evidence="1 2" key="1">
    <citation type="submission" date="2016-09" db="EMBL/GenBank/DDBJ databases">
        <authorList>
            <person name="Capua I."/>
            <person name="De Benedictis P."/>
            <person name="Joannis T."/>
            <person name="Lombin L.H."/>
            <person name="Cattoli G."/>
        </authorList>
    </citation>
    <scope>NUCLEOTIDE SEQUENCE [LARGE SCALE GENOMIC DNA]</scope>
    <source>
        <strain evidence="1 2">IMI 309357</strain>
    </source>
</reference>
<protein>
    <submittedName>
        <fullName evidence="1">Uncharacterized protein</fullName>
    </submittedName>
</protein>